<dbReference type="EMBL" id="ML014253">
    <property type="protein sequence ID" value="RKO99836.1"/>
    <property type="molecule type" value="Genomic_DNA"/>
</dbReference>
<evidence type="ECO:0000256" key="8">
    <source>
        <dbReference type="ARBA" id="ARBA00022692"/>
    </source>
</evidence>
<evidence type="ECO:0000256" key="9">
    <source>
        <dbReference type="ARBA" id="ARBA00022723"/>
    </source>
</evidence>
<feature type="non-terminal residue" evidence="19">
    <location>
        <position position="1"/>
    </location>
</feature>
<evidence type="ECO:0000256" key="12">
    <source>
        <dbReference type="ARBA" id="ARBA00023098"/>
    </source>
</evidence>
<keyword evidence="11 18" id="KW-1133">Transmembrane helix</keyword>
<dbReference type="InterPro" id="IPR014387">
    <property type="entry name" value="CDP_diag_ino_3_P_euk"/>
</dbReference>
<proteinExistence type="inferred from homology"/>
<sequence length="215" mass="23662">ENVFLFVPNLIGYGRVILAILAIANLKSHQWISMLFYSMSCLLDAVDGVAARHYGQTSKFGAVLDMVTDRTTTASLCVHLTVLLPSWAPLFQLLISLDLASHYIHMFASLSLGAASHKQLSKTANPLLRLYYTNHHVLFAVCAGNELFFIALYLATNMAKNQSERGLPWADATGFIPICVLGVLVAPIWFLKQVLNVVQMVGASRALARQDLADR</sequence>
<evidence type="ECO:0000256" key="4">
    <source>
        <dbReference type="ARBA" id="ARBA00010441"/>
    </source>
</evidence>
<keyword evidence="14" id="KW-0594">Phospholipid biosynthesis</keyword>
<keyword evidence="9" id="KW-0479">Metal-binding</keyword>
<comment type="cofactor">
    <cofactor evidence="1">
        <name>Mn(2+)</name>
        <dbReference type="ChEBI" id="CHEBI:29035"/>
    </cofactor>
</comment>
<keyword evidence="7 17" id="KW-0808">Transferase</keyword>
<feature type="transmembrane region" description="Helical" evidence="18">
    <location>
        <begin position="167"/>
        <end position="190"/>
    </location>
</feature>
<evidence type="ECO:0000313" key="20">
    <source>
        <dbReference type="Proteomes" id="UP000274922"/>
    </source>
</evidence>
<dbReference type="GO" id="GO:0046872">
    <property type="term" value="F:metal ion binding"/>
    <property type="evidence" value="ECO:0007669"/>
    <property type="project" value="UniProtKB-KW"/>
</dbReference>
<evidence type="ECO:0000256" key="2">
    <source>
        <dbReference type="ARBA" id="ARBA00001946"/>
    </source>
</evidence>
<keyword evidence="6" id="KW-0444">Lipid biosynthesis</keyword>
<name>A0A4P9X445_9FUNG</name>
<dbReference type="InterPro" id="IPR000462">
    <property type="entry name" value="CDP-OH_P_trans"/>
</dbReference>
<evidence type="ECO:0000256" key="6">
    <source>
        <dbReference type="ARBA" id="ARBA00022516"/>
    </source>
</evidence>
<dbReference type="OrthoDB" id="10251079at2759"/>
<evidence type="ECO:0000256" key="16">
    <source>
        <dbReference type="ARBA" id="ARBA00023264"/>
    </source>
</evidence>
<dbReference type="GO" id="GO:0003881">
    <property type="term" value="F:CDP-diacylglycerol-inositol 3-phosphatidyltransferase activity"/>
    <property type="evidence" value="ECO:0007669"/>
    <property type="project" value="UniProtKB-EC"/>
</dbReference>
<evidence type="ECO:0000256" key="7">
    <source>
        <dbReference type="ARBA" id="ARBA00022679"/>
    </source>
</evidence>
<evidence type="ECO:0000256" key="10">
    <source>
        <dbReference type="ARBA" id="ARBA00022842"/>
    </source>
</evidence>
<dbReference type="AlphaFoldDB" id="A0A4P9X445"/>
<dbReference type="STRING" id="1555241.A0A4P9X445"/>
<keyword evidence="15" id="KW-0464">Manganese</keyword>
<evidence type="ECO:0000256" key="5">
    <source>
        <dbReference type="ARBA" id="ARBA00013212"/>
    </source>
</evidence>
<keyword evidence="13 18" id="KW-0472">Membrane</keyword>
<protein>
    <recommendedName>
        <fullName evidence="5">CDP-diacylglycerol--inositol 3-phosphatidyltransferase</fullName>
        <ecNumber evidence="5">2.7.8.11</ecNumber>
    </recommendedName>
</protein>
<dbReference type="PIRSF" id="PIRSF000848">
    <property type="entry name" value="CDP_diag_ino_3_P"/>
    <property type="match status" value="1"/>
</dbReference>
<feature type="transmembrane region" description="Helical" evidence="18">
    <location>
        <begin position="6"/>
        <end position="26"/>
    </location>
</feature>
<evidence type="ECO:0000313" key="19">
    <source>
        <dbReference type="EMBL" id="RKO99836.1"/>
    </source>
</evidence>
<dbReference type="PANTHER" id="PTHR15362:SF4">
    <property type="entry name" value="CDP-DIACYLGLYCEROL--INOSITOL 3-PHOSPHATIDYLTRANSFERASE"/>
    <property type="match status" value="1"/>
</dbReference>
<dbReference type="FunFam" id="1.20.120.1760:FF:000003">
    <property type="entry name" value="CDP-diacylglycerol--inositol 3-phosphatidyltransferase"/>
    <property type="match status" value="1"/>
</dbReference>
<dbReference type="GO" id="GO:0005794">
    <property type="term" value="C:Golgi apparatus"/>
    <property type="evidence" value="ECO:0007669"/>
    <property type="project" value="TreeGrafter"/>
</dbReference>
<evidence type="ECO:0000256" key="11">
    <source>
        <dbReference type="ARBA" id="ARBA00022989"/>
    </source>
</evidence>
<evidence type="ECO:0000256" key="13">
    <source>
        <dbReference type="ARBA" id="ARBA00023136"/>
    </source>
</evidence>
<comment type="subcellular location">
    <subcellularLocation>
        <location evidence="3">Membrane</location>
        <topology evidence="3">Multi-pass membrane protein</topology>
    </subcellularLocation>
</comment>
<dbReference type="EC" id="2.7.8.11" evidence="5"/>
<dbReference type="GO" id="GO:0006661">
    <property type="term" value="P:phosphatidylinositol biosynthetic process"/>
    <property type="evidence" value="ECO:0007669"/>
    <property type="project" value="TreeGrafter"/>
</dbReference>
<accession>A0A4P9X445</accession>
<dbReference type="PROSITE" id="PS00379">
    <property type="entry name" value="CDP_ALCOHOL_P_TRANSF"/>
    <property type="match status" value="1"/>
</dbReference>
<dbReference type="InterPro" id="IPR048254">
    <property type="entry name" value="CDP_ALCOHOL_P_TRANSF_CS"/>
</dbReference>
<keyword evidence="8 18" id="KW-0812">Transmembrane</keyword>
<keyword evidence="10" id="KW-0460">Magnesium</keyword>
<organism evidence="19 20">
    <name type="scientific">Caulochytrium protostelioides</name>
    <dbReference type="NCBI Taxonomy" id="1555241"/>
    <lineage>
        <taxon>Eukaryota</taxon>
        <taxon>Fungi</taxon>
        <taxon>Fungi incertae sedis</taxon>
        <taxon>Chytridiomycota</taxon>
        <taxon>Chytridiomycota incertae sedis</taxon>
        <taxon>Chytridiomycetes</taxon>
        <taxon>Caulochytriales</taxon>
        <taxon>Caulochytriaceae</taxon>
        <taxon>Caulochytrium</taxon>
    </lineage>
</organism>
<reference evidence="20" key="1">
    <citation type="journal article" date="2018" name="Nat. Microbiol.">
        <title>Leveraging single-cell genomics to expand the fungal tree of life.</title>
        <authorList>
            <person name="Ahrendt S.R."/>
            <person name="Quandt C.A."/>
            <person name="Ciobanu D."/>
            <person name="Clum A."/>
            <person name="Salamov A."/>
            <person name="Andreopoulos B."/>
            <person name="Cheng J.F."/>
            <person name="Woyke T."/>
            <person name="Pelin A."/>
            <person name="Henrissat B."/>
            <person name="Reynolds N.K."/>
            <person name="Benny G.L."/>
            <person name="Smith M.E."/>
            <person name="James T.Y."/>
            <person name="Grigoriev I.V."/>
        </authorList>
    </citation>
    <scope>NUCLEOTIDE SEQUENCE [LARGE SCALE GENOMIC DNA]</scope>
    <source>
        <strain evidence="20">ATCC 52028</strain>
    </source>
</reference>
<dbReference type="InterPro" id="IPR043130">
    <property type="entry name" value="CDP-OH_PTrfase_TM_dom"/>
</dbReference>
<dbReference type="Gene3D" id="1.20.120.1760">
    <property type="match status" value="1"/>
</dbReference>
<feature type="transmembrane region" description="Helical" evidence="18">
    <location>
        <begin position="135"/>
        <end position="155"/>
    </location>
</feature>
<keyword evidence="12" id="KW-0443">Lipid metabolism</keyword>
<evidence type="ECO:0000256" key="1">
    <source>
        <dbReference type="ARBA" id="ARBA00001936"/>
    </source>
</evidence>
<keyword evidence="20" id="KW-1185">Reference proteome</keyword>
<dbReference type="GO" id="GO:0016020">
    <property type="term" value="C:membrane"/>
    <property type="evidence" value="ECO:0007669"/>
    <property type="project" value="UniProtKB-SubCell"/>
</dbReference>
<keyword evidence="16" id="KW-1208">Phospholipid metabolism</keyword>
<evidence type="ECO:0000256" key="18">
    <source>
        <dbReference type="SAM" id="Phobius"/>
    </source>
</evidence>
<feature type="non-terminal residue" evidence="19">
    <location>
        <position position="215"/>
    </location>
</feature>
<comment type="similarity">
    <text evidence="4 17">Belongs to the CDP-alcohol phosphatidyltransferase class-I family.</text>
</comment>
<gene>
    <name evidence="19" type="ORF">CXG81DRAFT_3890</name>
</gene>
<dbReference type="Proteomes" id="UP000274922">
    <property type="component" value="Unassembled WGS sequence"/>
</dbReference>
<dbReference type="Pfam" id="PF01066">
    <property type="entry name" value="CDP-OH_P_transf"/>
    <property type="match status" value="1"/>
</dbReference>
<evidence type="ECO:0000256" key="3">
    <source>
        <dbReference type="ARBA" id="ARBA00004141"/>
    </source>
</evidence>
<dbReference type="PANTHER" id="PTHR15362">
    <property type="entry name" value="PHOSPHATIDYLINOSITOL SYNTHASE"/>
    <property type="match status" value="1"/>
</dbReference>
<evidence type="ECO:0000256" key="17">
    <source>
        <dbReference type="RuleBase" id="RU003750"/>
    </source>
</evidence>
<comment type="cofactor">
    <cofactor evidence="2">
        <name>Mg(2+)</name>
        <dbReference type="ChEBI" id="CHEBI:18420"/>
    </cofactor>
</comment>
<evidence type="ECO:0000256" key="15">
    <source>
        <dbReference type="ARBA" id="ARBA00023211"/>
    </source>
</evidence>
<evidence type="ECO:0000256" key="14">
    <source>
        <dbReference type="ARBA" id="ARBA00023209"/>
    </source>
</evidence>